<dbReference type="Pfam" id="PF01966">
    <property type="entry name" value="HD"/>
    <property type="match status" value="1"/>
</dbReference>
<dbReference type="Proteomes" id="UP000184041">
    <property type="component" value="Unassembled WGS sequence"/>
</dbReference>
<evidence type="ECO:0000256" key="2">
    <source>
        <dbReference type="ARBA" id="ARBA00022679"/>
    </source>
</evidence>
<organism evidence="13 14">
    <name type="scientific">Fodinibius roseus</name>
    <dbReference type="NCBI Taxonomy" id="1194090"/>
    <lineage>
        <taxon>Bacteria</taxon>
        <taxon>Pseudomonadati</taxon>
        <taxon>Balneolota</taxon>
        <taxon>Balneolia</taxon>
        <taxon>Balneolales</taxon>
        <taxon>Balneolaceae</taxon>
        <taxon>Fodinibius</taxon>
    </lineage>
</organism>
<evidence type="ECO:0000256" key="10">
    <source>
        <dbReference type="ARBA" id="ARBA00022884"/>
    </source>
</evidence>
<dbReference type="GO" id="GO:0008033">
    <property type="term" value="P:tRNA processing"/>
    <property type="evidence" value="ECO:0007669"/>
    <property type="project" value="UniProtKB-KW"/>
</dbReference>
<dbReference type="Gene3D" id="1.10.246.80">
    <property type="match status" value="1"/>
</dbReference>
<dbReference type="CDD" id="cd00077">
    <property type="entry name" value="HDc"/>
    <property type="match status" value="1"/>
</dbReference>
<dbReference type="Pfam" id="PF01743">
    <property type="entry name" value="PolyA_pol"/>
    <property type="match status" value="1"/>
</dbReference>
<dbReference type="PROSITE" id="PS51831">
    <property type="entry name" value="HD"/>
    <property type="match status" value="1"/>
</dbReference>
<keyword evidence="5" id="KW-0479">Metal-binding</keyword>
<dbReference type="InterPro" id="IPR003607">
    <property type="entry name" value="HD/PDEase_dom"/>
</dbReference>
<dbReference type="CDD" id="cd05398">
    <property type="entry name" value="NT_ClassII-CCAase"/>
    <property type="match status" value="1"/>
</dbReference>
<keyword evidence="6" id="KW-0547">Nucleotide-binding</keyword>
<dbReference type="GO" id="GO:0003723">
    <property type="term" value="F:RNA binding"/>
    <property type="evidence" value="ECO:0007669"/>
    <property type="project" value="UniProtKB-KW"/>
</dbReference>
<evidence type="ECO:0000256" key="3">
    <source>
        <dbReference type="ARBA" id="ARBA00022694"/>
    </source>
</evidence>
<protein>
    <submittedName>
        <fullName evidence="13">tRNA nucleotidyltransferase/poly(A) polymerase</fullName>
    </submittedName>
</protein>
<dbReference type="RefSeq" id="WP_073061602.1">
    <property type="nucleotide sequence ID" value="NZ_FQUS01000006.1"/>
</dbReference>
<evidence type="ECO:0000313" key="14">
    <source>
        <dbReference type="Proteomes" id="UP000184041"/>
    </source>
</evidence>
<keyword evidence="8" id="KW-0067">ATP-binding</keyword>
<dbReference type="STRING" id="1194090.SAMN05443144_106135"/>
<dbReference type="InterPro" id="IPR032828">
    <property type="entry name" value="PolyA_RNA-bd"/>
</dbReference>
<dbReference type="GO" id="GO:0046872">
    <property type="term" value="F:metal ion binding"/>
    <property type="evidence" value="ECO:0007669"/>
    <property type="project" value="UniProtKB-KW"/>
</dbReference>
<evidence type="ECO:0000256" key="11">
    <source>
        <dbReference type="RuleBase" id="RU003953"/>
    </source>
</evidence>
<dbReference type="SUPFAM" id="SSF81891">
    <property type="entry name" value="Poly A polymerase C-terminal region-like"/>
    <property type="match status" value="1"/>
</dbReference>
<evidence type="ECO:0000313" key="13">
    <source>
        <dbReference type="EMBL" id="SHF21515.1"/>
    </source>
</evidence>
<dbReference type="InterPro" id="IPR002646">
    <property type="entry name" value="PolA_pol_head_dom"/>
</dbReference>
<dbReference type="GO" id="GO:0005524">
    <property type="term" value="F:ATP binding"/>
    <property type="evidence" value="ECO:0007669"/>
    <property type="project" value="UniProtKB-KW"/>
</dbReference>
<keyword evidence="9" id="KW-0460">Magnesium</keyword>
<dbReference type="EMBL" id="FQUS01000006">
    <property type="protein sequence ID" value="SHF21515.1"/>
    <property type="molecule type" value="Genomic_DNA"/>
</dbReference>
<evidence type="ECO:0000256" key="8">
    <source>
        <dbReference type="ARBA" id="ARBA00022840"/>
    </source>
</evidence>
<evidence type="ECO:0000256" key="6">
    <source>
        <dbReference type="ARBA" id="ARBA00022741"/>
    </source>
</evidence>
<keyword evidence="2 11" id="KW-0808">Transferase</keyword>
<keyword evidence="14" id="KW-1185">Reference proteome</keyword>
<dbReference type="AlphaFoldDB" id="A0A1M4ZU93"/>
<sequence>MEIVQDIHPKHNNVFEVISRAGEAVGQQVYVVGGYVRDFYLDRTKEDRDLDIDFVTVGSGIKLARKVADMLGTDRLSVFKQFGTAHISYDNMDLEFVGARKESYRRNSRKPIVEDGSLRDDQLRRDFTINALSWSLNRENYGQLMDPFGGIQDLKKRLIRTPVDPLTTFDDDPLRMMRAIRFATQLQFDIEGETYRAIEKMAERIDIISKERIVEELNKIVMAPKPSTGFAHLFKTGLLHHFFPEMVKLHGVREVQGIRHKDNFWHTLKVLDNVAGMGGDLWLRWAAIMHDIAKPATQKFVKGTGWTFHGHDALGAQWVKRIFRRLGLPLDERMRYVRKLVRLHLRPIALVSDEVTDSAVRRLIYEAGDDIDDLMTLCRADITSKNDYKVKQYNRNFDYVEQKIKEVEKKDRMRQWKNPISGDEIMEALDISPGPAVGDIKDAIREAILDGEIPNEHDAAFDYMMRIKDEYIS</sequence>
<dbReference type="PANTHER" id="PTHR47545:SF1">
    <property type="entry name" value="MULTIFUNCTIONAL CCA PROTEIN"/>
    <property type="match status" value="1"/>
</dbReference>
<dbReference type="Pfam" id="PF12627">
    <property type="entry name" value="PolyA_pol_RNAbd"/>
    <property type="match status" value="1"/>
</dbReference>
<keyword evidence="3" id="KW-0819">tRNA processing</keyword>
<name>A0A1M4ZU93_9BACT</name>
<dbReference type="InterPro" id="IPR050124">
    <property type="entry name" value="tRNA_CCA-adding_enzyme"/>
</dbReference>
<evidence type="ECO:0000256" key="4">
    <source>
        <dbReference type="ARBA" id="ARBA00022695"/>
    </source>
</evidence>
<evidence type="ECO:0000256" key="9">
    <source>
        <dbReference type="ARBA" id="ARBA00022842"/>
    </source>
</evidence>
<evidence type="ECO:0000256" key="7">
    <source>
        <dbReference type="ARBA" id="ARBA00022800"/>
    </source>
</evidence>
<gene>
    <name evidence="13" type="ORF">SAMN05443144_106135</name>
</gene>
<comment type="cofactor">
    <cofactor evidence="1">
        <name>Mg(2+)</name>
        <dbReference type="ChEBI" id="CHEBI:18420"/>
    </cofactor>
</comment>
<keyword evidence="4" id="KW-0548">Nucleotidyltransferase</keyword>
<dbReference type="InterPro" id="IPR006674">
    <property type="entry name" value="HD_domain"/>
</dbReference>
<comment type="similarity">
    <text evidence="11">Belongs to the tRNA nucleotidyltransferase/poly(A) polymerase family.</text>
</comment>
<dbReference type="GO" id="GO:0016779">
    <property type="term" value="F:nucleotidyltransferase activity"/>
    <property type="evidence" value="ECO:0007669"/>
    <property type="project" value="UniProtKB-KW"/>
</dbReference>
<evidence type="ECO:0000259" key="12">
    <source>
        <dbReference type="PROSITE" id="PS51831"/>
    </source>
</evidence>
<evidence type="ECO:0000256" key="5">
    <source>
        <dbReference type="ARBA" id="ARBA00022723"/>
    </source>
</evidence>
<proteinExistence type="inferred from homology"/>
<evidence type="ECO:0000256" key="1">
    <source>
        <dbReference type="ARBA" id="ARBA00001946"/>
    </source>
</evidence>
<dbReference type="GO" id="GO:0042245">
    <property type="term" value="P:RNA repair"/>
    <property type="evidence" value="ECO:0007669"/>
    <property type="project" value="UniProtKB-KW"/>
</dbReference>
<keyword evidence="10 11" id="KW-0694">RNA-binding</keyword>
<dbReference type="OrthoDB" id="9805698at2"/>
<keyword evidence="7" id="KW-0692">RNA repair</keyword>
<dbReference type="InterPro" id="IPR043519">
    <property type="entry name" value="NT_sf"/>
</dbReference>
<dbReference type="PANTHER" id="PTHR47545">
    <property type="entry name" value="MULTIFUNCTIONAL CCA PROTEIN"/>
    <property type="match status" value="1"/>
</dbReference>
<dbReference type="SUPFAM" id="SSF81301">
    <property type="entry name" value="Nucleotidyltransferase"/>
    <property type="match status" value="1"/>
</dbReference>
<reference evidence="13 14" key="1">
    <citation type="submission" date="2016-11" db="EMBL/GenBank/DDBJ databases">
        <authorList>
            <person name="Jaros S."/>
            <person name="Januszkiewicz K."/>
            <person name="Wedrychowicz H."/>
        </authorList>
    </citation>
    <scope>NUCLEOTIDE SEQUENCE [LARGE SCALE GENOMIC DNA]</scope>
    <source>
        <strain evidence="13 14">DSM 21986</strain>
    </source>
</reference>
<dbReference type="Gene3D" id="1.10.3090.10">
    <property type="entry name" value="cca-adding enzyme, domain 2"/>
    <property type="match status" value="1"/>
</dbReference>
<feature type="domain" description="HD" evidence="12">
    <location>
        <begin position="263"/>
        <end position="374"/>
    </location>
</feature>
<accession>A0A1M4ZU93</accession>
<dbReference type="Gene3D" id="3.30.460.10">
    <property type="entry name" value="Beta Polymerase, domain 2"/>
    <property type="match status" value="1"/>
</dbReference>